<sequence length="162" mass="16460">MTWLPTPWTRTDLDDKLGALDFRAELRAHVVARGAAQLGAAGAGTAEVVDLGAIRVGANGDGHRAAGRVVPNGLAAEQVVGALRVAAAVRGRVCGEHGAGRVESSGDDAVRVDGQAGGGKAEHGEAEEVDADEEDGLEHLGGEGKLDVDLRSSFESGDKSGM</sequence>
<dbReference type="EMBL" id="JAQQWI010000012">
    <property type="protein sequence ID" value="KAK8015806.1"/>
    <property type="molecule type" value="Genomic_DNA"/>
</dbReference>
<reference evidence="2 3" key="1">
    <citation type="submission" date="2023-01" db="EMBL/GenBank/DDBJ databases">
        <title>Analysis of 21 Apiospora genomes using comparative genomics revels a genus with tremendous synthesis potential of carbohydrate active enzymes and secondary metabolites.</title>
        <authorList>
            <person name="Sorensen T."/>
        </authorList>
    </citation>
    <scope>NUCLEOTIDE SEQUENCE [LARGE SCALE GENOMIC DNA]</scope>
    <source>
        <strain evidence="2 3">CBS 20057</strain>
    </source>
</reference>
<organism evidence="2 3">
    <name type="scientific">Apiospora marii</name>
    <dbReference type="NCBI Taxonomy" id="335849"/>
    <lineage>
        <taxon>Eukaryota</taxon>
        <taxon>Fungi</taxon>
        <taxon>Dikarya</taxon>
        <taxon>Ascomycota</taxon>
        <taxon>Pezizomycotina</taxon>
        <taxon>Sordariomycetes</taxon>
        <taxon>Xylariomycetidae</taxon>
        <taxon>Amphisphaeriales</taxon>
        <taxon>Apiosporaceae</taxon>
        <taxon>Apiospora</taxon>
    </lineage>
</organism>
<dbReference type="Proteomes" id="UP001396898">
    <property type="component" value="Unassembled WGS sequence"/>
</dbReference>
<keyword evidence="3" id="KW-1185">Reference proteome</keyword>
<feature type="compositionally biased region" description="Basic and acidic residues" evidence="1">
    <location>
        <begin position="137"/>
        <end position="162"/>
    </location>
</feature>
<feature type="compositionally biased region" description="Acidic residues" evidence="1">
    <location>
        <begin position="127"/>
        <end position="136"/>
    </location>
</feature>
<evidence type="ECO:0000313" key="3">
    <source>
        <dbReference type="Proteomes" id="UP001396898"/>
    </source>
</evidence>
<gene>
    <name evidence="2" type="ORF">PG991_008694</name>
</gene>
<comment type="caution">
    <text evidence="2">The sequence shown here is derived from an EMBL/GenBank/DDBJ whole genome shotgun (WGS) entry which is preliminary data.</text>
</comment>
<feature type="region of interest" description="Disordered" evidence="1">
    <location>
        <begin position="99"/>
        <end position="162"/>
    </location>
</feature>
<name>A0ABR1RLF8_9PEZI</name>
<accession>A0ABR1RLF8</accession>
<evidence type="ECO:0000313" key="2">
    <source>
        <dbReference type="EMBL" id="KAK8015806.1"/>
    </source>
</evidence>
<evidence type="ECO:0000256" key="1">
    <source>
        <dbReference type="SAM" id="MobiDB-lite"/>
    </source>
</evidence>
<protein>
    <submittedName>
        <fullName evidence="2">Uncharacterized protein</fullName>
    </submittedName>
</protein>
<proteinExistence type="predicted"/>